<evidence type="ECO:0000256" key="2">
    <source>
        <dbReference type="ARBA" id="ARBA00022536"/>
    </source>
</evidence>
<feature type="disulfide bond" evidence="10">
    <location>
        <begin position="1026"/>
        <end position="1035"/>
    </location>
</feature>
<feature type="domain" description="NIDO" evidence="14">
    <location>
        <begin position="123"/>
        <end position="295"/>
    </location>
</feature>
<dbReference type="CTD" id="4585"/>
<dbReference type="PROSITE" id="PS51220">
    <property type="entry name" value="NIDO"/>
    <property type="match status" value="1"/>
</dbReference>
<dbReference type="GO" id="GO:0005176">
    <property type="term" value="F:ErbB-2 class receptor binding"/>
    <property type="evidence" value="ECO:0007669"/>
    <property type="project" value="TreeGrafter"/>
</dbReference>
<dbReference type="Gene3D" id="2.10.25.10">
    <property type="entry name" value="Laminin"/>
    <property type="match status" value="11"/>
</dbReference>
<keyword evidence="3 11" id="KW-0812">Transmembrane</keyword>
<dbReference type="PROSITE" id="PS01186">
    <property type="entry name" value="EGF_2"/>
    <property type="match status" value="10"/>
</dbReference>
<evidence type="ECO:0000259" key="13">
    <source>
        <dbReference type="PROSITE" id="PS50856"/>
    </source>
</evidence>
<dbReference type="Pfam" id="PF23263">
    <property type="entry name" value="C8-3_MUC4"/>
    <property type="match status" value="1"/>
</dbReference>
<dbReference type="GO" id="GO:0007160">
    <property type="term" value="P:cell-matrix adhesion"/>
    <property type="evidence" value="ECO:0007669"/>
    <property type="project" value="InterPro"/>
</dbReference>
<keyword evidence="6 11" id="KW-1133">Transmembrane helix</keyword>
<feature type="domain" description="EGF-like" evidence="12">
    <location>
        <begin position="997"/>
        <end position="1036"/>
    </location>
</feature>
<feature type="domain" description="EGF-like" evidence="12">
    <location>
        <begin position="1478"/>
        <end position="1516"/>
    </location>
</feature>
<dbReference type="SUPFAM" id="SSF57184">
    <property type="entry name" value="Growth factor receptor domain"/>
    <property type="match status" value="3"/>
</dbReference>
<evidence type="ECO:0000256" key="11">
    <source>
        <dbReference type="SAM" id="Phobius"/>
    </source>
</evidence>
<dbReference type="InterPro" id="IPR005533">
    <property type="entry name" value="AMOP_dom"/>
</dbReference>
<proteinExistence type="predicted"/>
<feature type="domain" description="AMOP" evidence="13">
    <location>
        <begin position="298"/>
        <end position="453"/>
    </location>
</feature>
<dbReference type="PROSITE" id="PS00010">
    <property type="entry name" value="ASX_HYDROXYL"/>
    <property type="match status" value="9"/>
</dbReference>
<evidence type="ECO:0000259" key="14">
    <source>
        <dbReference type="PROSITE" id="PS51220"/>
    </source>
</evidence>
<name>A0A6P8SBI8_GEOSA</name>
<dbReference type="FunFam" id="2.10.25.10:FF:000038">
    <property type="entry name" value="Fibrillin 2"/>
    <property type="match status" value="5"/>
</dbReference>
<dbReference type="InterPro" id="IPR049883">
    <property type="entry name" value="NOTCH1_EGF-like"/>
</dbReference>
<evidence type="ECO:0000256" key="3">
    <source>
        <dbReference type="ARBA" id="ARBA00022692"/>
    </source>
</evidence>
<dbReference type="PROSITE" id="PS50856">
    <property type="entry name" value="AMOP"/>
    <property type="match status" value="1"/>
</dbReference>
<dbReference type="OrthoDB" id="4405280at2759"/>
<evidence type="ECO:0000256" key="6">
    <source>
        <dbReference type="ARBA" id="ARBA00022989"/>
    </source>
</evidence>
<dbReference type="InterPro" id="IPR018097">
    <property type="entry name" value="EGF_Ca-bd_CS"/>
</dbReference>
<evidence type="ECO:0000256" key="4">
    <source>
        <dbReference type="ARBA" id="ARBA00022729"/>
    </source>
</evidence>
<dbReference type="InterPro" id="IPR024731">
    <property type="entry name" value="NELL2-like_EGF"/>
</dbReference>
<dbReference type="KEGG" id="gsh:117367241"/>
<keyword evidence="2 10" id="KW-0245">EGF-like domain</keyword>
<dbReference type="Proteomes" id="UP000515159">
    <property type="component" value="Chromosome 9"/>
</dbReference>
<evidence type="ECO:0000256" key="8">
    <source>
        <dbReference type="ARBA" id="ARBA00023157"/>
    </source>
</evidence>
<feature type="domain" description="EGF-like" evidence="12">
    <location>
        <begin position="1116"/>
        <end position="1155"/>
    </location>
</feature>
<dbReference type="GO" id="GO:0016020">
    <property type="term" value="C:membrane"/>
    <property type="evidence" value="ECO:0007669"/>
    <property type="project" value="UniProtKB-SubCell"/>
</dbReference>
<feature type="domain" description="EGF-like" evidence="12">
    <location>
        <begin position="1076"/>
        <end position="1115"/>
    </location>
</feature>
<dbReference type="InterPro" id="IPR003886">
    <property type="entry name" value="NIDO_dom"/>
</dbReference>
<dbReference type="InterPro" id="IPR000742">
    <property type="entry name" value="EGF"/>
</dbReference>
<dbReference type="PANTHER" id="PTHR13802">
    <property type="entry name" value="MUCIN 4-RELATED"/>
    <property type="match status" value="1"/>
</dbReference>
<dbReference type="PROSITE" id="PS51233">
    <property type="entry name" value="VWFD"/>
    <property type="match status" value="1"/>
</dbReference>
<evidence type="ECO:0000256" key="5">
    <source>
        <dbReference type="ARBA" id="ARBA00022737"/>
    </source>
</evidence>
<evidence type="ECO:0000256" key="7">
    <source>
        <dbReference type="ARBA" id="ARBA00023136"/>
    </source>
</evidence>
<feature type="domain" description="EGF-like" evidence="12">
    <location>
        <begin position="956"/>
        <end position="996"/>
    </location>
</feature>
<comment type="caution">
    <text evidence="10">Lacks conserved residue(s) required for the propagation of feature annotation.</text>
</comment>
<feature type="domain" description="EGF-like" evidence="12">
    <location>
        <begin position="5"/>
        <end position="45"/>
    </location>
</feature>
<dbReference type="PROSITE" id="PS01187">
    <property type="entry name" value="EGF_CA"/>
    <property type="match status" value="4"/>
</dbReference>
<evidence type="ECO:0000256" key="9">
    <source>
        <dbReference type="ARBA" id="ARBA00023180"/>
    </source>
</evidence>
<comment type="subcellular location">
    <subcellularLocation>
        <location evidence="1">Membrane</location>
    </subcellularLocation>
</comment>
<dbReference type="Pfam" id="PF00094">
    <property type="entry name" value="VWD"/>
    <property type="match status" value="1"/>
</dbReference>
<organism evidence="16 17">
    <name type="scientific">Geotrypetes seraphini</name>
    <name type="common">Gaboon caecilian</name>
    <name type="synonym">Caecilia seraphini</name>
    <dbReference type="NCBI Taxonomy" id="260995"/>
    <lineage>
        <taxon>Eukaryota</taxon>
        <taxon>Metazoa</taxon>
        <taxon>Chordata</taxon>
        <taxon>Craniata</taxon>
        <taxon>Vertebrata</taxon>
        <taxon>Euteleostomi</taxon>
        <taxon>Amphibia</taxon>
        <taxon>Gymnophiona</taxon>
        <taxon>Geotrypetes</taxon>
    </lineage>
</organism>
<dbReference type="PROSITE" id="PS00022">
    <property type="entry name" value="EGF_1"/>
    <property type="match status" value="1"/>
</dbReference>
<dbReference type="InterPro" id="IPR009030">
    <property type="entry name" value="Growth_fac_rcpt_cys_sf"/>
</dbReference>
<dbReference type="GO" id="GO:0071944">
    <property type="term" value="C:cell periphery"/>
    <property type="evidence" value="ECO:0007669"/>
    <property type="project" value="UniProtKB-ARBA"/>
</dbReference>
<feature type="domain" description="EGF-like" evidence="12">
    <location>
        <begin position="1037"/>
        <end position="1075"/>
    </location>
</feature>
<dbReference type="RefSeq" id="XP_033815552.1">
    <property type="nucleotide sequence ID" value="XM_033959661.1"/>
</dbReference>
<dbReference type="SMART" id="SM00179">
    <property type="entry name" value="EGF_CA"/>
    <property type="match status" value="10"/>
</dbReference>
<dbReference type="InParanoid" id="A0A6P8SBI8"/>
<feature type="disulfide bond" evidence="10">
    <location>
        <begin position="1319"/>
        <end position="1328"/>
    </location>
</feature>
<keyword evidence="5" id="KW-0677">Repeat</keyword>
<dbReference type="FunFam" id="2.10.25.10:FF:000003">
    <property type="entry name" value="fibrillin-1 isoform X1"/>
    <property type="match status" value="1"/>
</dbReference>
<dbReference type="PANTHER" id="PTHR13802:SF52">
    <property type="entry name" value="MUCIN-4"/>
    <property type="match status" value="1"/>
</dbReference>
<dbReference type="SMART" id="SM00539">
    <property type="entry name" value="NIDO"/>
    <property type="match status" value="1"/>
</dbReference>
<dbReference type="SUPFAM" id="SSF57196">
    <property type="entry name" value="EGF/Laminin"/>
    <property type="match status" value="1"/>
</dbReference>
<reference evidence="17" key="1">
    <citation type="submission" date="2025-08" db="UniProtKB">
        <authorList>
            <consortium name="RefSeq"/>
        </authorList>
    </citation>
    <scope>IDENTIFICATION</scope>
</reference>
<gene>
    <name evidence="17" type="primary">MUC4</name>
</gene>
<feature type="domain" description="EGF-like" evidence="12">
    <location>
        <begin position="1241"/>
        <end position="1281"/>
    </location>
</feature>
<keyword evidence="9" id="KW-0325">Glycoprotein</keyword>
<protein>
    <submittedName>
        <fullName evidence="17">Mucin-4 isoform X1</fullName>
    </submittedName>
</protein>
<feature type="domain" description="EGF-like" evidence="12">
    <location>
        <begin position="1292"/>
        <end position="1329"/>
    </location>
</feature>
<accession>A0A6P8SBI8</accession>
<keyword evidence="4" id="KW-0732">Signal</keyword>
<dbReference type="InterPro" id="IPR051495">
    <property type="entry name" value="Epithelial_Barrier/Signaling"/>
</dbReference>
<dbReference type="Pfam" id="PF07645">
    <property type="entry name" value="EGF_CA"/>
    <property type="match status" value="9"/>
</dbReference>
<dbReference type="FunFam" id="2.10.25.10:FF:000005">
    <property type="entry name" value="Fibrillin 2"/>
    <property type="match status" value="1"/>
</dbReference>
<feature type="domain" description="EGF-like" evidence="12">
    <location>
        <begin position="1156"/>
        <end position="1197"/>
    </location>
</feature>
<keyword evidence="7 11" id="KW-0472">Membrane</keyword>
<feature type="domain" description="VWFD" evidence="15">
    <location>
        <begin position="465"/>
        <end position="665"/>
    </location>
</feature>
<dbReference type="Pfam" id="PF06119">
    <property type="entry name" value="NIDO"/>
    <property type="match status" value="1"/>
</dbReference>
<dbReference type="InterPro" id="IPR001846">
    <property type="entry name" value="VWF_type-D"/>
</dbReference>
<evidence type="ECO:0000259" key="15">
    <source>
        <dbReference type="PROSITE" id="PS51233"/>
    </source>
</evidence>
<feature type="domain" description="EGF-like" evidence="12">
    <location>
        <begin position="1198"/>
        <end position="1240"/>
    </location>
</feature>
<keyword evidence="16" id="KW-1185">Reference proteome</keyword>
<feature type="disulfide bond" evidence="10">
    <location>
        <begin position="1065"/>
        <end position="1074"/>
    </location>
</feature>
<dbReference type="SMART" id="SM00723">
    <property type="entry name" value="AMOP"/>
    <property type="match status" value="1"/>
</dbReference>
<dbReference type="InterPro" id="IPR056619">
    <property type="entry name" value="C8-3_MUC4"/>
</dbReference>
<keyword evidence="8 10" id="KW-1015">Disulfide bond</keyword>
<dbReference type="GeneID" id="117367241"/>
<evidence type="ECO:0000259" key="12">
    <source>
        <dbReference type="PROSITE" id="PS50026"/>
    </source>
</evidence>
<feature type="disulfide bond" evidence="10">
    <location>
        <begin position="1481"/>
        <end position="1491"/>
    </location>
</feature>
<dbReference type="InterPro" id="IPR000152">
    <property type="entry name" value="EGF-type_Asp/Asn_hydroxyl_site"/>
</dbReference>
<sequence length="1629" mass="179460">MCNTDVDECSAGLSRCDKKATCTNTLGSYICSCNKGYKGNGFTCRENRLFDYKDDIRVTLRVSDFTSPLIDIPIGFPFDTVFYYSLYFTDNGVVVFQRYSYDNMYTFSYPSRFQASMPPMIAAFWADADLSTGYGEMYYQVYDFQASPNSNQGFKSSLESAISTSFTSLDTKFKALWAIKITWEKVPPYPAIYFSPAQTNTYQVILATDGLYSFCLILFDDGGMNWNYYALPSSYRPKMGYFSGVSRYSNVEGFPAFNDPQTEPYVSIQQIYRPDQYIGRNTGQKGRWAYRLERNNRNTENPRQKCLIWYYNQPEPYQQWAFSAPPCPCTHGQARFDSSFAAGDMISHYGFEQKTTNYISMQSASPSWNGAGTRCYYSWNGALVYGEKERYLPTPWRYARRWSNRWNPWASLDLWSNIGPLREQYRVNEVDPYNSCCRDSGSSSFCGLYHSRRPLDFCWGYSPPRIGMFFGDPHINSLDDVLYTFNGLGEFILLNVKDKNNTVIFRLQGRTARAGNGTSYATIFVGLAAAIDNGTQLFQVEWSIVGENSSAVVVDGNAFDVTDNATYIGKVMLQKIENNEIQASFDGGISVTISARVGALNFIVSLNPSYQNQTEGLMGVYNGDKRDDLMAANGELLESDGKNPPNASQIFQMGMTWKTTPNNSIFQYNSTTGESWYTYNNNSFVPKFYDELLRTTDSAMLRKANDSCGGNEECVFDILSTGDFAVGEATLESSDSFKMQSSSMENFPPNITGPSLISTKLNEPVTIQYVATDPNNDIVIFSLDTNSSDIRITGNGTLTWNPTSSSPLRAIVRANDSKVTQELFLSLVLCNCSNNATCLFNRTSSTGNSTDFMVAGCNCTAAWSGQYCSEDFDACVQNNCYDNGTCTDHPAPGEGLTCGPCPAGLTGNGMKCSDIDECYENKSECQQICFNTLQGYNCSCEAGFRVNSLNSSLCDDIDECSESSPCVENTNCINNPGSYVCECKAGYAGNASLFCADINECANTNSTVCPDTSLCINTNGSYQCECFPGFNASNCTDVNECQADVPVCPLNSKCLNTVGSFTCRCDSGYEGEKCSDIDECAQLDSCSTVADCTNTNGSFFCTCRSGYRGNGTHCEDINECLNSSLCSASENCQNTNGGFVCSCKSGYLPLNGSCQDEDECAASEHVCSPFAEDCANIPGSFECHCKAGYRKVNGTCEDINECPIPEMNNCSKTHGICSNIAGSYGCLCIEGYTGDGETCTDINECLHSLCSGNGTCKNLPGSYECECHPGYELDGTKQKCIGSRTTPAPSCAGMTCSPTYCSNGGNCSLTEACELICQCPEPFKDKTCELAGNSFMPQLLHDIPRRTIQLLFNSTGNQTVKMEDVNSSVALTMQRLPVKAFQTNSNITVNATGGSLISEFNYSGNITVITFLNERLIPAVKQAFKAERFSRSMPTVNLKLLKVEDVVLLPVDKLKDYFTCDSIGYRGYVLNTTSFVCESLCANYCQNGGVCSHTKAGPVCSCVAFSMYIPFGDRCQDLSINLGAFFGILFGALAFLFLLMLAIILTVYCCKRRARQAGDAESLLKTDFYWKVSSFKPFSKVEEKSVWSTSSATEPTLTSWKPQLDKVNPSLQCKIKRPYLKTGAGITET</sequence>
<evidence type="ECO:0000313" key="17">
    <source>
        <dbReference type="RefSeq" id="XP_033815552.1"/>
    </source>
</evidence>
<dbReference type="GO" id="GO:0005509">
    <property type="term" value="F:calcium ion binding"/>
    <property type="evidence" value="ECO:0007669"/>
    <property type="project" value="InterPro"/>
</dbReference>
<feature type="transmembrane region" description="Helical" evidence="11">
    <location>
        <begin position="1524"/>
        <end position="1548"/>
    </location>
</feature>
<evidence type="ECO:0000256" key="10">
    <source>
        <dbReference type="PROSITE-ProRule" id="PRU00076"/>
    </source>
</evidence>
<dbReference type="PROSITE" id="PS50026">
    <property type="entry name" value="EGF_3"/>
    <property type="match status" value="11"/>
</dbReference>
<dbReference type="CDD" id="cd00054">
    <property type="entry name" value="EGF_CA"/>
    <property type="match status" value="8"/>
</dbReference>
<dbReference type="Pfam" id="PF12947">
    <property type="entry name" value="EGF_3"/>
    <property type="match status" value="1"/>
</dbReference>
<evidence type="ECO:0000313" key="16">
    <source>
        <dbReference type="Proteomes" id="UP000515159"/>
    </source>
</evidence>
<dbReference type="InterPro" id="IPR001881">
    <property type="entry name" value="EGF-like_Ca-bd_dom"/>
</dbReference>
<dbReference type="SMART" id="SM00216">
    <property type="entry name" value="VWD"/>
    <property type="match status" value="1"/>
</dbReference>
<evidence type="ECO:0000256" key="1">
    <source>
        <dbReference type="ARBA" id="ARBA00004370"/>
    </source>
</evidence>
<dbReference type="SMART" id="SM00181">
    <property type="entry name" value="EGF"/>
    <property type="match status" value="14"/>
</dbReference>